<dbReference type="Gene3D" id="3.90.550.10">
    <property type="entry name" value="Spore Coat Polysaccharide Biosynthesis Protein SpsA, Chain A"/>
    <property type="match status" value="1"/>
</dbReference>
<feature type="domain" description="Glycosyltransferase 2-like" evidence="7">
    <location>
        <begin position="17"/>
        <end position="184"/>
    </location>
</feature>
<keyword evidence="9" id="KW-1185">Reference proteome</keyword>
<dbReference type="Proteomes" id="UP000318483">
    <property type="component" value="Plasmid unnamed4"/>
</dbReference>
<dbReference type="PANTHER" id="PTHR43646">
    <property type="entry name" value="GLYCOSYLTRANSFERASE"/>
    <property type="match status" value="1"/>
</dbReference>
<proteinExistence type="predicted"/>
<evidence type="ECO:0000259" key="7">
    <source>
        <dbReference type="Pfam" id="PF00535"/>
    </source>
</evidence>
<dbReference type="GO" id="GO:0016757">
    <property type="term" value="F:glycosyltransferase activity"/>
    <property type="evidence" value="ECO:0007669"/>
    <property type="project" value="UniProtKB-KW"/>
</dbReference>
<gene>
    <name evidence="8" type="ORF">FPZ52_18345</name>
</gene>
<evidence type="ECO:0000256" key="3">
    <source>
        <dbReference type="ARBA" id="ARBA00022676"/>
    </source>
</evidence>
<keyword evidence="4 8" id="KW-0808">Transferase</keyword>
<accession>A0A5B8J4W8</accession>
<dbReference type="KEGG" id="lit:FPZ52_18345"/>
<evidence type="ECO:0000256" key="2">
    <source>
        <dbReference type="ARBA" id="ARBA00022475"/>
    </source>
</evidence>
<keyword evidence="3" id="KW-0328">Glycosyltransferase</keyword>
<feature type="transmembrane region" description="Helical" evidence="6">
    <location>
        <begin position="304"/>
        <end position="323"/>
    </location>
</feature>
<evidence type="ECO:0000256" key="1">
    <source>
        <dbReference type="ARBA" id="ARBA00004236"/>
    </source>
</evidence>
<keyword evidence="5 6" id="KW-0472">Membrane</keyword>
<dbReference type="AlphaFoldDB" id="A0A5B8J4W8"/>
<evidence type="ECO:0000256" key="4">
    <source>
        <dbReference type="ARBA" id="ARBA00022679"/>
    </source>
</evidence>
<keyword evidence="2" id="KW-1003">Cell membrane</keyword>
<evidence type="ECO:0000256" key="6">
    <source>
        <dbReference type="SAM" id="Phobius"/>
    </source>
</evidence>
<dbReference type="SUPFAM" id="SSF53448">
    <property type="entry name" value="Nucleotide-diphospho-sugar transferases"/>
    <property type="match status" value="1"/>
</dbReference>
<geneLocation type="plasmid" evidence="8 9">
    <name>unnamed4</name>
</geneLocation>
<dbReference type="OrthoDB" id="8416156at2"/>
<keyword evidence="6" id="KW-1133">Transmembrane helix</keyword>
<organism evidence="8 9">
    <name type="scientific">Qingshengfaniella alkalisoli</name>
    <dbReference type="NCBI Taxonomy" id="2599296"/>
    <lineage>
        <taxon>Bacteria</taxon>
        <taxon>Pseudomonadati</taxon>
        <taxon>Pseudomonadota</taxon>
        <taxon>Alphaproteobacteria</taxon>
        <taxon>Rhodobacterales</taxon>
        <taxon>Paracoccaceae</taxon>
        <taxon>Qingshengfaniella</taxon>
    </lineage>
</organism>
<dbReference type="GO" id="GO:0005886">
    <property type="term" value="C:plasma membrane"/>
    <property type="evidence" value="ECO:0007669"/>
    <property type="project" value="UniProtKB-SubCell"/>
</dbReference>
<name>A0A5B8J4W8_9RHOB</name>
<protein>
    <submittedName>
        <fullName evidence="8">Glycosyltransferase family 2 protein</fullName>
    </submittedName>
</protein>
<dbReference type="Pfam" id="PF00535">
    <property type="entry name" value="Glycos_transf_2"/>
    <property type="match status" value="1"/>
</dbReference>
<sequence>MPTPQDQRRGQKRNALIVVPCLNEAQHIAQLLEQLTRTLDRVGGRIVVVDGGSTDGTKEIVSQFVTSNPRVTLLHNPDRIQSAGINLAVSCAGENASHLFRIDAHCGYPDDYCDRLMAEMDRTGADSIVVSMIAEGEAIIQQVNAAAQNAPVGNGGSSHRMRTEGQFVDHGHHALMRLSAFRAVGGYDPAFTHNEDAELDFRLRERGYRIWLTPDPAIVYFPRSTFKALARQYCNYGRGRAGTFLKHAIVPRLRQTKVMAVLPALLLALFSSVHWVFALPALLWLAVTLGAGLGMAIRERRPKLVLVGVSAMVMHVSWSYGFWRKLLEHILGMDGSSLKAAR</sequence>
<keyword evidence="8" id="KW-0614">Plasmid</keyword>
<feature type="transmembrane region" description="Helical" evidence="6">
    <location>
        <begin position="281"/>
        <end position="297"/>
    </location>
</feature>
<dbReference type="CDD" id="cd02525">
    <property type="entry name" value="Succinoglycan_BP_ExoA"/>
    <property type="match status" value="1"/>
</dbReference>
<comment type="subcellular location">
    <subcellularLocation>
        <location evidence="1">Cell membrane</location>
    </subcellularLocation>
</comment>
<evidence type="ECO:0000313" key="9">
    <source>
        <dbReference type="Proteomes" id="UP000318483"/>
    </source>
</evidence>
<dbReference type="InterPro" id="IPR001173">
    <property type="entry name" value="Glyco_trans_2-like"/>
</dbReference>
<evidence type="ECO:0000313" key="8">
    <source>
        <dbReference type="EMBL" id="QDY71738.1"/>
    </source>
</evidence>
<dbReference type="PANTHER" id="PTHR43646:SF2">
    <property type="entry name" value="GLYCOSYLTRANSFERASE 2-LIKE DOMAIN-CONTAINING PROTEIN"/>
    <property type="match status" value="1"/>
</dbReference>
<evidence type="ECO:0000256" key="5">
    <source>
        <dbReference type="ARBA" id="ARBA00023136"/>
    </source>
</evidence>
<dbReference type="RefSeq" id="WP_146367152.1">
    <property type="nucleotide sequence ID" value="NZ_CP042265.1"/>
</dbReference>
<dbReference type="InterPro" id="IPR029044">
    <property type="entry name" value="Nucleotide-diphossugar_trans"/>
</dbReference>
<dbReference type="EMBL" id="CP042265">
    <property type="protein sequence ID" value="QDY71738.1"/>
    <property type="molecule type" value="Genomic_DNA"/>
</dbReference>
<keyword evidence="6" id="KW-0812">Transmembrane</keyword>
<reference evidence="8 9" key="1">
    <citation type="submission" date="2019-07" db="EMBL/GenBank/DDBJ databases">
        <title>Litoreibacter alkalisoli sp. nov., isolated from saline-alkaline soil.</title>
        <authorList>
            <person name="Wang S."/>
            <person name="Xu L."/>
            <person name="Xing Y.-T."/>
            <person name="Sun J.-Q."/>
        </authorList>
    </citation>
    <scope>NUCLEOTIDE SEQUENCE [LARGE SCALE GENOMIC DNA]</scope>
    <source>
        <strain evidence="8 9">LN3S51</strain>
        <plasmid evidence="8 9">unnamed4</plasmid>
    </source>
</reference>